<name>A0ABX0ZZF0_9ACTN</name>
<evidence type="ECO:0000313" key="3">
    <source>
        <dbReference type="Proteomes" id="UP000730591"/>
    </source>
</evidence>
<sequence>MHHTLYSERSRNPFARTVQLTEDGLRKGGRTTPLHELNLAAMADAYLRGSWLGACGTERPLDHLPQGAGVVPVTRVTGTTTPWKVRQAADFARALGELAVRRCGGPEQVSALAGRARVEGVPLWMARRYAPGPAGPVAVVVDRRLVHVDVWGPQAPAVRLRAPHGFLGDRSAPGAGLVMTVGDTTARLDLQKKLRKSKSRVEIRLPDRQYTLRRENATSSWLERDGHRVALLTRPPRRPTPTTPDDVLLPLATVDLSGPDPLDAVMAHAVAVSFGLGDTTGLARFRRTPRPAAEPLETPWDRPWYTNLGFGSEDNEPGGSDGWGSDGGDAGDGGSDGGGDSGGGDGGGGGGGD</sequence>
<dbReference type="EMBL" id="JAATEM010000003">
    <property type="protein sequence ID" value="NJP49330.1"/>
    <property type="molecule type" value="Genomic_DNA"/>
</dbReference>
<dbReference type="RefSeq" id="WP_167991193.1">
    <property type="nucleotide sequence ID" value="NZ_JAATEM010000003.1"/>
</dbReference>
<organism evidence="2 3">
    <name type="scientific">Streptomyces composti</name>
    <dbReference type="NCBI Taxonomy" id="2720025"/>
    <lineage>
        <taxon>Bacteria</taxon>
        <taxon>Bacillati</taxon>
        <taxon>Actinomycetota</taxon>
        <taxon>Actinomycetes</taxon>
        <taxon>Kitasatosporales</taxon>
        <taxon>Streptomycetaceae</taxon>
        <taxon>Streptomyces</taxon>
    </lineage>
</organism>
<feature type="compositionally biased region" description="Gly residues" evidence="1">
    <location>
        <begin position="319"/>
        <end position="353"/>
    </location>
</feature>
<dbReference type="Proteomes" id="UP000730591">
    <property type="component" value="Unassembled WGS sequence"/>
</dbReference>
<protein>
    <submittedName>
        <fullName evidence="2">Uncharacterized protein</fullName>
    </submittedName>
</protein>
<proteinExistence type="predicted"/>
<reference evidence="2 3" key="1">
    <citation type="submission" date="2020-03" db="EMBL/GenBank/DDBJ databases">
        <title>WGS of actinomycetes isolated from Thailand.</title>
        <authorList>
            <person name="Thawai C."/>
        </authorList>
    </citation>
    <scope>NUCLEOTIDE SEQUENCE [LARGE SCALE GENOMIC DNA]</scope>
    <source>
        <strain evidence="2 3">SBST2-5</strain>
    </source>
</reference>
<feature type="region of interest" description="Disordered" evidence="1">
    <location>
        <begin position="285"/>
        <end position="353"/>
    </location>
</feature>
<evidence type="ECO:0000313" key="2">
    <source>
        <dbReference type="EMBL" id="NJP49330.1"/>
    </source>
</evidence>
<evidence type="ECO:0000256" key="1">
    <source>
        <dbReference type="SAM" id="MobiDB-lite"/>
    </source>
</evidence>
<accession>A0ABX0ZZF0</accession>
<comment type="caution">
    <text evidence="2">The sequence shown here is derived from an EMBL/GenBank/DDBJ whole genome shotgun (WGS) entry which is preliminary data.</text>
</comment>
<keyword evidence="3" id="KW-1185">Reference proteome</keyword>
<gene>
    <name evidence="2" type="ORF">HCJ93_04390</name>
</gene>